<dbReference type="Gene3D" id="3.30.300.30">
    <property type="match status" value="1"/>
</dbReference>
<dbReference type="NCBIfam" id="NF005858">
    <property type="entry name" value="PRK07787.1"/>
    <property type="match status" value="1"/>
</dbReference>
<comment type="caution">
    <text evidence="4">The sequence shown here is derived from an EMBL/GenBank/DDBJ whole genome shotgun (WGS) entry which is preliminary data.</text>
</comment>
<dbReference type="Pfam" id="PF00501">
    <property type="entry name" value="AMP-binding"/>
    <property type="match status" value="1"/>
</dbReference>
<reference evidence="5" key="1">
    <citation type="journal article" date="2019" name="Int. J. Syst. Evol. Microbiol.">
        <title>The Global Catalogue of Microorganisms (GCM) 10K type strain sequencing project: providing services to taxonomists for standard genome sequencing and annotation.</title>
        <authorList>
            <consortium name="The Broad Institute Genomics Platform"/>
            <consortium name="The Broad Institute Genome Sequencing Center for Infectious Disease"/>
            <person name="Wu L."/>
            <person name="Ma J."/>
        </authorList>
    </citation>
    <scope>NUCLEOTIDE SEQUENCE [LARGE SCALE GENOMIC DNA]</scope>
    <source>
        <strain evidence="5">2902at01</strain>
    </source>
</reference>
<dbReference type="RefSeq" id="WP_377549292.1">
    <property type="nucleotide sequence ID" value="NZ_JBHSBN010000017.1"/>
</dbReference>
<dbReference type="InterPro" id="IPR042099">
    <property type="entry name" value="ANL_N_sf"/>
</dbReference>
<dbReference type="PANTHER" id="PTHR43201">
    <property type="entry name" value="ACYL-COA SYNTHETASE"/>
    <property type="match status" value="1"/>
</dbReference>
<accession>A0ABV8KRG6</accession>
<feature type="domain" description="AMP-binding enzyme C-terminal" evidence="3">
    <location>
        <begin position="386"/>
        <end position="458"/>
    </location>
</feature>
<dbReference type="Proteomes" id="UP001595868">
    <property type="component" value="Unassembled WGS sequence"/>
</dbReference>
<gene>
    <name evidence="4" type="ORF">ACFOX0_22475</name>
</gene>
<comment type="similarity">
    <text evidence="1">Belongs to the ATP-dependent AMP-binding enzyme family.</text>
</comment>
<dbReference type="PROSITE" id="PS00455">
    <property type="entry name" value="AMP_BINDING"/>
    <property type="match status" value="1"/>
</dbReference>
<evidence type="ECO:0000256" key="1">
    <source>
        <dbReference type="ARBA" id="ARBA00006432"/>
    </source>
</evidence>
<dbReference type="InterPro" id="IPR020845">
    <property type="entry name" value="AMP-binding_CS"/>
</dbReference>
<organism evidence="4 5">
    <name type="scientific">Micromonospora zhanjiangensis</name>
    <dbReference type="NCBI Taxonomy" id="1522057"/>
    <lineage>
        <taxon>Bacteria</taxon>
        <taxon>Bacillati</taxon>
        <taxon>Actinomycetota</taxon>
        <taxon>Actinomycetes</taxon>
        <taxon>Micromonosporales</taxon>
        <taxon>Micromonosporaceae</taxon>
        <taxon>Micromonospora</taxon>
    </lineage>
</organism>
<dbReference type="PANTHER" id="PTHR43201:SF8">
    <property type="entry name" value="ACYL-COA SYNTHETASE FAMILY MEMBER 3"/>
    <property type="match status" value="1"/>
</dbReference>
<evidence type="ECO:0000313" key="5">
    <source>
        <dbReference type="Proteomes" id="UP001595868"/>
    </source>
</evidence>
<dbReference type="Pfam" id="PF13193">
    <property type="entry name" value="AMP-binding_C"/>
    <property type="match status" value="1"/>
</dbReference>
<dbReference type="InterPro" id="IPR025110">
    <property type="entry name" value="AMP-bd_C"/>
</dbReference>
<dbReference type="SUPFAM" id="SSF56801">
    <property type="entry name" value="Acetyl-CoA synthetase-like"/>
    <property type="match status" value="1"/>
</dbReference>
<evidence type="ECO:0000313" key="4">
    <source>
        <dbReference type="EMBL" id="MFC4108687.1"/>
    </source>
</evidence>
<feature type="domain" description="AMP-dependent synthetase/ligase" evidence="2">
    <location>
        <begin position="40"/>
        <end position="334"/>
    </location>
</feature>
<dbReference type="InterPro" id="IPR045851">
    <property type="entry name" value="AMP-bd_C_sf"/>
</dbReference>
<keyword evidence="5" id="KW-1185">Reference proteome</keyword>
<protein>
    <submittedName>
        <fullName evidence="4">Acyl-CoA synthetase</fullName>
    </submittedName>
</protein>
<dbReference type="EMBL" id="JBHSBN010000017">
    <property type="protein sequence ID" value="MFC4108687.1"/>
    <property type="molecule type" value="Genomic_DNA"/>
</dbReference>
<dbReference type="Gene3D" id="3.40.50.12780">
    <property type="entry name" value="N-terminal domain of ligase-like"/>
    <property type="match status" value="1"/>
</dbReference>
<sequence>MTLLAALTETPDERPDAIRVAGRAVSGDRLLASAAAVADEVRGLDRVAVEATASLETVVGVVGALLAGVTVVPVPPDAGPMERDHILRDCAAAALLTPDGRPADWADLPAVPTSLDRRSASRPPEPDAGDPALILYTSGTTGLPKGALISRRAIAACLDGLAEAWAWTPDDLLVHGLPLHHVHGLVLGTLGPLRVGGRIDHVGRPRPAAYAAAGGTLYFGVPTVWSRIAAEPAAARALRTARLLVSGSAALPGAVFDGLRRLTSHQVVERYGMTETLITVSARADGPRAAGTVGVPLPGVETRLVDEHGGPVPADGVAMGELLVRGPTLFGGYLNRPDADAASRYDDGWFRTGDIATIGPDGRHRIVGRASTDLIKSGGYRIGAGEVEEALLAHPGVREAAVVGTPHDDLGQQVTAYVVGDGVTAAELIDFVARMLAAHKRPRRVHLVDQLPRNALGKIQKTRLGIGG</sequence>
<evidence type="ECO:0000259" key="3">
    <source>
        <dbReference type="Pfam" id="PF13193"/>
    </source>
</evidence>
<proteinExistence type="inferred from homology"/>
<evidence type="ECO:0000259" key="2">
    <source>
        <dbReference type="Pfam" id="PF00501"/>
    </source>
</evidence>
<name>A0ABV8KRG6_9ACTN</name>
<dbReference type="InterPro" id="IPR000873">
    <property type="entry name" value="AMP-dep_synth/lig_dom"/>
</dbReference>